<dbReference type="EMBL" id="MH271292">
    <property type="protein sequence ID" value="AWY04502.1"/>
    <property type="molecule type" value="Genomic_DNA"/>
</dbReference>
<feature type="compositionally biased region" description="Acidic residues" evidence="1">
    <location>
        <begin position="250"/>
        <end position="290"/>
    </location>
</feature>
<gene>
    <name evidence="2" type="primary">46</name>
    <name evidence="2" type="ORF">SEA_ANNASERENA_46</name>
</gene>
<reference evidence="2 3" key="1">
    <citation type="submission" date="2018-04" db="EMBL/GenBank/DDBJ databases">
        <authorList>
            <person name="Harrington T."/>
            <person name="Washburn E."/>
            <person name="Bricker J."/>
            <person name="McKinney A."/>
            <person name="Betsko A.J."/>
            <person name="Garlena R.A."/>
            <person name="Russell D.A."/>
            <person name="Pope W.A."/>
            <person name="Jacobs-Sera D."/>
            <person name="Hatfull G.F."/>
        </authorList>
    </citation>
    <scope>NUCLEOTIDE SEQUENCE [LARGE SCALE GENOMIC DNA]</scope>
</reference>
<sequence length="344" mass="37628">MPSIKSRMPSGIKSQEVKTGFEAYDGPVPDKRGFYRAKITSLKWGKNSGGSYGFTLVANLEAAAGDPKDHAQFDGMPMFSHSIITETADGSALKEGSVNNLSNLYAALGAKDDPDVIVAKGDPDENKLDVTKVGTVNPIGRIINIDMGFETYNGERRPTVSGVFAFKEEAGKTSRKATAVVEEEPEDEDDDEDLTEDDEEFAAREEELNAMTLAKIKGIAKELKVTGKNKAELVEAILDAEFPEDGAAALDEEDDEDEDEEGDEPDEDEADDDEEEDDEDEEEDDEEDDGSAERLEELAGFNRVALKKILAEVDPSFRPLKKHSDDDLRDAIIAAEFGDDETPF</sequence>
<feature type="region of interest" description="Disordered" evidence="1">
    <location>
        <begin position="237"/>
        <end position="297"/>
    </location>
</feature>
<feature type="compositionally biased region" description="Acidic residues" evidence="1">
    <location>
        <begin position="181"/>
        <end position="199"/>
    </location>
</feature>
<name>A0A2Z4Q330_9CAUD</name>
<evidence type="ECO:0000256" key="1">
    <source>
        <dbReference type="SAM" id="MobiDB-lite"/>
    </source>
</evidence>
<accession>A0A2Z4Q330</accession>
<evidence type="ECO:0000313" key="3">
    <source>
        <dbReference type="Proteomes" id="UP000251068"/>
    </source>
</evidence>
<dbReference type="Proteomes" id="UP000251068">
    <property type="component" value="Segment"/>
</dbReference>
<organism evidence="2 3">
    <name type="scientific">Microbacterium phage AnnaSerena</name>
    <dbReference type="NCBI Taxonomy" id="2201432"/>
    <lineage>
        <taxon>Viruses</taxon>
        <taxon>Duplodnaviria</taxon>
        <taxon>Heunggongvirae</taxon>
        <taxon>Uroviricota</taxon>
        <taxon>Caudoviricetes</taxon>
        <taxon>Krampusvirus</taxon>
        <taxon>Krampusvirus krampus</taxon>
    </lineage>
</organism>
<evidence type="ECO:0000313" key="2">
    <source>
        <dbReference type="EMBL" id="AWY04502.1"/>
    </source>
</evidence>
<feature type="region of interest" description="Disordered" evidence="1">
    <location>
        <begin position="173"/>
        <end position="199"/>
    </location>
</feature>
<proteinExistence type="predicted"/>
<protein>
    <submittedName>
        <fullName evidence="2">Uncharacterized protein</fullName>
    </submittedName>
</protein>